<evidence type="ECO:0000256" key="1">
    <source>
        <dbReference type="ARBA" id="ARBA00022741"/>
    </source>
</evidence>
<dbReference type="InterPro" id="IPR000375">
    <property type="entry name" value="Dynamin_stalk"/>
</dbReference>
<organism evidence="6">
    <name type="scientific">Dunaliella tertiolecta</name>
    <name type="common">Green alga</name>
    <dbReference type="NCBI Taxonomy" id="3047"/>
    <lineage>
        <taxon>Eukaryota</taxon>
        <taxon>Viridiplantae</taxon>
        <taxon>Chlorophyta</taxon>
        <taxon>core chlorophytes</taxon>
        <taxon>Chlorophyceae</taxon>
        <taxon>CS clade</taxon>
        <taxon>Chlamydomonadales</taxon>
        <taxon>Dunaliellaceae</taxon>
        <taxon>Dunaliella</taxon>
    </lineage>
</organism>
<dbReference type="PROSITE" id="PS51718">
    <property type="entry name" value="G_DYNAMIN_2"/>
    <property type="match status" value="1"/>
</dbReference>
<dbReference type="FunFam" id="3.40.50.300:FF:003751">
    <property type="entry name" value="Dynamin-related GTPase"/>
    <property type="match status" value="1"/>
</dbReference>
<dbReference type="SUPFAM" id="SSF52540">
    <property type="entry name" value="P-loop containing nucleoside triphosphate hydrolases"/>
    <property type="match status" value="1"/>
</dbReference>
<proteinExistence type="inferred from homology"/>
<gene>
    <name evidence="6" type="ORF">DTER00134_LOCUS8779</name>
</gene>
<evidence type="ECO:0000313" key="6">
    <source>
        <dbReference type="EMBL" id="CAE0493706.1"/>
    </source>
</evidence>
<dbReference type="InterPro" id="IPR003130">
    <property type="entry name" value="GED"/>
</dbReference>
<dbReference type="GO" id="GO:0003924">
    <property type="term" value="F:GTPase activity"/>
    <property type="evidence" value="ECO:0007669"/>
    <property type="project" value="InterPro"/>
</dbReference>
<dbReference type="CDD" id="cd08771">
    <property type="entry name" value="DLP_1"/>
    <property type="match status" value="1"/>
</dbReference>
<dbReference type="GO" id="GO:0005737">
    <property type="term" value="C:cytoplasm"/>
    <property type="evidence" value="ECO:0007669"/>
    <property type="project" value="TreeGrafter"/>
</dbReference>
<dbReference type="InterPro" id="IPR020850">
    <property type="entry name" value="GED_dom"/>
</dbReference>
<evidence type="ECO:0008006" key="7">
    <source>
        <dbReference type="Google" id="ProtNLM"/>
    </source>
</evidence>
<dbReference type="Pfam" id="PF02212">
    <property type="entry name" value="GED"/>
    <property type="match status" value="1"/>
</dbReference>
<evidence type="ECO:0000256" key="3">
    <source>
        <dbReference type="RuleBase" id="RU003932"/>
    </source>
</evidence>
<dbReference type="PROSITE" id="PS00410">
    <property type="entry name" value="G_DYNAMIN_1"/>
    <property type="match status" value="1"/>
</dbReference>
<dbReference type="Pfam" id="PF01031">
    <property type="entry name" value="Dynamin_M"/>
    <property type="match status" value="1"/>
</dbReference>
<dbReference type="GO" id="GO:0008017">
    <property type="term" value="F:microtubule binding"/>
    <property type="evidence" value="ECO:0007669"/>
    <property type="project" value="TreeGrafter"/>
</dbReference>
<dbReference type="InterPro" id="IPR027417">
    <property type="entry name" value="P-loop_NTPase"/>
</dbReference>
<dbReference type="PRINTS" id="PR00195">
    <property type="entry name" value="DYNAMIN"/>
</dbReference>
<dbReference type="SMART" id="SM00302">
    <property type="entry name" value="GED"/>
    <property type="match status" value="1"/>
</dbReference>
<dbReference type="Pfam" id="PF00350">
    <property type="entry name" value="Dynamin_N"/>
    <property type="match status" value="1"/>
</dbReference>
<comment type="similarity">
    <text evidence="3">Belongs to the TRAFAC class dynamin-like GTPase superfamily. Dynamin/Fzo/YdjA family.</text>
</comment>
<dbReference type="PROSITE" id="PS51388">
    <property type="entry name" value="GED"/>
    <property type="match status" value="1"/>
</dbReference>
<sequence length="625" mass="70193">MERVTQLVTRLQHICTSLGETAMSDGNLLWNKLSTIVVIGGQSSGKSSVLEAVVGRDFLPRGTGIVTRRPLVLQLVKIDKNEEWGEFPHAPDKKFYNFDEVRDEISEETDRHLKRFSNRVVSGDPIYLTVYSPNVPNLSLVDMPGLTKVPIDGQPASIVQELEDMARQYIKGENAIILAVTPANADLATSDALRMAREVDPSGERTIGVLTKVDIMDRGTDCRDVLLGKSLKLRHGWVAVVNRGQADINNKVTMQMTRQREDDFFNSVGAYADLPNRGTNYLTEKLSTHLVNEIMRNLPSISQYIDTNIARLEKELKSMGGDVKVGRGSMMHLVLTLCHKLERAYCKTVDGGRDGGERILDVFEIKLKDAIQKLPFQKILTLKNVQNVVNEADGYQPHIIAPENGYRRLIEDGLSLLRDPAFQAIEQVHQILKQIVAMAVNHPDCRDLLRFFNLKAEILANSSATLEKLRKDADMMVRTLVDMEASYLSASFFREIVAAESYAYDPSRPKPAFVTLTGELLFERRYDTLPPNDAHLQRIADHVSAYLQIVRSQLLATVPKAIVHCMILPSKENLLAEFQEEVAGKEEPQLRRLINESEEIAGQREGIKKRLVLLQRAAKEIAAFM</sequence>
<accession>A0A7S3QV03</accession>
<dbReference type="InterPro" id="IPR045063">
    <property type="entry name" value="Dynamin_N"/>
</dbReference>
<dbReference type="PANTHER" id="PTHR11566:SF223">
    <property type="entry name" value="PROTEIN 1C, PUTATIVE, EXPRESSED-RELATED"/>
    <property type="match status" value="1"/>
</dbReference>
<dbReference type="GO" id="GO:0005874">
    <property type="term" value="C:microtubule"/>
    <property type="evidence" value="ECO:0007669"/>
    <property type="project" value="TreeGrafter"/>
</dbReference>
<evidence type="ECO:0000256" key="2">
    <source>
        <dbReference type="ARBA" id="ARBA00023134"/>
    </source>
</evidence>
<dbReference type="Gene3D" id="3.40.50.300">
    <property type="entry name" value="P-loop containing nucleotide triphosphate hydrolases"/>
    <property type="match status" value="1"/>
</dbReference>
<feature type="domain" description="Dynamin-type G" evidence="5">
    <location>
        <begin position="30"/>
        <end position="299"/>
    </location>
</feature>
<dbReference type="Gene3D" id="1.20.120.1240">
    <property type="entry name" value="Dynamin, middle domain"/>
    <property type="match status" value="1"/>
</dbReference>
<dbReference type="InterPro" id="IPR022812">
    <property type="entry name" value="Dynamin"/>
</dbReference>
<dbReference type="AlphaFoldDB" id="A0A7S3QV03"/>
<dbReference type="PANTHER" id="PTHR11566">
    <property type="entry name" value="DYNAMIN"/>
    <property type="match status" value="1"/>
</dbReference>
<dbReference type="InterPro" id="IPR030381">
    <property type="entry name" value="G_DYNAMIN_dom"/>
</dbReference>
<dbReference type="SMART" id="SM00053">
    <property type="entry name" value="DYNc"/>
    <property type="match status" value="1"/>
</dbReference>
<evidence type="ECO:0000259" key="4">
    <source>
        <dbReference type="PROSITE" id="PS51388"/>
    </source>
</evidence>
<dbReference type="GO" id="GO:0005525">
    <property type="term" value="F:GTP binding"/>
    <property type="evidence" value="ECO:0007669"/>
    <property type="project" value="UniProtKB-KW"/>
</dbReference>
<evidence type="ECO:0000259" key="5">
    <source>
        <dbReference type="PROSITE" id="PS51718"/>
    </source>
</evidence>
<feature type="domain" description="GED" evidence="4">
    <location>
        <begin position="536"/>
        <end position="625"/>
    </location>
</feature>
<dbReference type="InterPro" id="IPR019762">
    <property type="entry name" value="Dynamin_GTPase_CS"/>
</dbReference>
<reference evidence="6" key="1">
    <citation type="submission" date="2021-01" db="EMBL/GenBank/DDBJ databases">
        <authorList>
            <person name="Corre E."/>
            <person name="Pelletier E."/>
            <person name="Niang G."/>
            <person name="Scheremetjew M."/>
            <person name="Finn R."/>
            <person name="Kale V."/>
            <person name="Holt S."/>
            <person name="Cochrane G."/>
            <person name="Meng A."/>
            <person name="Brown T."/>
            <person name="Cohen L."/>
        </authorList>
    </citation>
    <scope>NUCLEOTIDE SEQUENCE</scope>
    <source>
        <strain evidence="6">CCMP1320</strain>
    </source>
</reference>
<keyword evidence="1 3" id="KW-0547">Nucleotide-binding</keyword>
<name>A0A7S3QV03_DUNTE</name>
<dbReference type="GO" id="GO:0016020">
    <property type="term" value="C:membrane"/>
    <property type="evidence" value="ECO:0007669"/>
    <property type="project" value="TreeGrafter"/>
</dbReference>
<dbReference type="EMBL" id="HBIP01015073">
    <property type="protein sequence ID" value="CAE0493706.1"/>
    <property type="molecule type" value="Transcribed_RNA"/>
</dbReference>
<dbReference type="InterPro" id="IPR001401">
    <property type="entry name" value="Dynamin_GTPase"/>
</dbReference>
<protein>
    <recommendedName>
        <fullName evidence="7">Dynamin GTPase</fullName>
    </recommendedName>
</protein>
<keyword evidence="2 3" id="KW-0342">GTP-binding</keyword>